<dbReference type="EMBL" id="LCUF01000008">
    <property type="protein sequence ID" value="KQA23675.1"/>
    <property type="molecule type" value="Genomic_DNA"/>
</dbReference>
<comment type="caution">
    <text evidence="1">The sequence shown here is derived from an EMBL/GenBank/DDBJ whole genome shotgun (WGS) entry which is preliminary data.</text>
</comment>
<evidence type="ECO:0000313" key="1">
    <source>
        <dbReference type="EMBL" id="KQA23675.1"/>
    </source>
</evidence>
<proteinExistence type="predicted"/>
<dbReference type="AlphaFoldDB" id="A0A0Q0T9M5"/>
<evidence type="ECO:0000313" key="2">
    <source>
        <dbReference type="Proteomes" id="UP000053724"/>
    </source>
</evidence>
<dbReference type="Proteomes" id="UP000053724">
    <property type="component" value="Unassembled WGS sequence"/>
</dbReference>
<reference evidence="1 2" key="1">
    <citation type="journal article" date="2015" name="Genome Biol. Evol.">
        <title>The Dynamics of Genetic Interactions between Vibrio metoecus and Vibrio cholerae, Two Close Relatives Co-Occurring in the Environment.</title>
        <authorList>
            <person name="Orata F.D."/>
            <person name="Kirchberger P.C."/>
            <person name="Meheust R."/>
            <person name="Barlow E.J."/>
            <person name="Tarr C.L."/>
            <person name="Boucher Y."/>
        </authorList>
    </citation>
    <scope>NUCLEOTIDE SEQUENCE [LARGE SCALE GENOMIC DNA]</scope>
    <source>
        <strain evidence="1 2">08-2459</strain>
    </source>
</reference>
<protein>
    <submittedName>
        <fullName evidence="1">Uncharacterized protein</fullName>
    </submittedName>
</protein>
<name>A0A0Q0T9M5_VIBMT</name>
<dbReference type="PATRIC" id="fig|1481663.8.peg.4773"/>
<organism evidence="1 2">
    <name type="scientific">Vibrio metoecus</name>
    <dbReference type="NCBI Taxonomy" id="1481663"/>
    <lineage>
        <taxon>Bacteria</taxon>
        <taxon>Pseudomonadati</taxon>
        <taxon>Pseudomonadota</taxon>
        <taxon>Gammaproteobacteria</taxon>
        <taxon>Vibrionales</taxon>
        <taxon>Vibrionaceae</taxon>
        <taxon>Vibrio</taxon>
    </lineage>
</organism>
<accession>A0A0Q0T9M5</accession>
<gene>
    <name evidence="1" type="ORF">AAY55_07880</name>
</gene>
<sequence>MRLFSFKCCRDKEKPQDCLTQKAYFLVTKRFDAAQIPIVAKADITIFFDNLDTFQTKNHRLSANFCLLQQSDMERIKMSTDCRKRLNNDLFLLLPEHTMNHQQFERWKSQLQQLSPQQLRALQGEIDRSLHQSATSILTEEERDAIAHLFS</sequence>